<accession>A0A170WK94</accession>
<evidence type="ECO:0000313" key="1">
    <source>
        <dbReference type="EMBL" id="JAR97802.1"/>
    </source>
</evidence>
<name>A0A170WK94_TRIIF</name>
<dbReference type="EMBL" id="GEMB01005519">
    <property type="protein sequence ID" value="JAR97802.1"/>
    <property type="molecule type" value="Transcribed_RNA"/>
</dbReference>
<sequence length="14" mass="1737">MLGKLWPKSIHWLK</sequence>
<proteinExistence type="predicted"/>
<protein>
    <submittedName>
        <fullName evidence="1">Facilitated trehalose transporter tret1-like protein</fullName>
    </submittedName>
</protein>
<reference evidence="1" key="1">
    <citation type="submission" date="2016-04" db="EMBL/GenBank/DDBJ databases">
        <authorList>
            <person name="Calderon-Fernandez G.M.Sr."/>
        </authorList>
    </citation>
    <scope>NUCLEOTIDE SEQUENCE</scope>
    <source>
        <strain evidence="1">Int1</strain>
        <tissue evidence="1">Integument</tissue>
    </source>
</reference>
<reference evidence="1" key="2">
    <citation type="journal article" date="2017" name="J. Med. Entomol.">
        <title>Transcriptome Analysis of the Triatoma infestans (Hemiptera: Reduviidae) Integument.</title>
        <authorList>
            <person name="Calderon-Fernandez G.M."/>
            <person name="Moriconi D.E."/>
            <person name="Dulbecco A.B."/>
            <person name="Juarez M.P."/>
        </authorList>
    </citation>
    <scope>NUCLEOTIDE SEQUENCE</scope>
    <source>
        <strain evidence="1">Int1</strain>
        <tissue evidence="1">Integument</tissue>
    </source>
</reference>
<organism evidence="1">
    <name type="scientific">Triatoma infestans</name>
    <name type="common">Assassin bug</name>
    <dbReference type="NCBI Taxonomy" id="30076"/>
    <lineage>
        <taxon>Eukaryota</taxon>
        <taxon>Metazoa</taxon>
        <taxon>Ecdysozoa</taxon>
        <taxon>Arthropoda</taxon>
        <taxon>Hexapoda</taxon>
        <taxon>Insecta</taxon>
        <taxon>Pterygota</taxon>
        <taxon>Neoptera</taxon>
        <taxon>Paraneoptera</taxon>
        <taxon>Hemiptera</taxon>
        <taxon>Heteroptera</taxon>
        <taxon>Panheteroptera</taxon>
        <taxon>Cimicomorpha</taxon>
        <taxon>Reduviidae</taxon>
        <taxon>Triatominae</taxon>
        <taxon>Triatoma</taxon>
    </lineage>
</organism>